<evidence type="ECO:0000313" key="3">
    <source>
        <dbReference type="Proteomes" id="UP001250656"/>
    </source>
</evidence>
<feature type="domain" description="MobA-like NTP transferase" evidence="1">
    <location>
        <begin position="9"/>
        <end position="172"/>
    </location>
</feature>
<dbReference type="Proteomes" id="UP001250656">
    <property type="component" value="Unassembled WGS sequence"/>
</dbReference>
<proteinExistence type="predicted"/>
<sequence length="196" mass="21029">MNSPKNIAVLILAAGASSRMGLVKQLLPWKDTTLLGQTIQTATASDAASVTVVLGANAASIRNGIAKFEVGIVENSDWSAGLGSSIARGTDYLTDKDNKPDGILMMLADQPLIDTVYLNTMMVAFERGQRPIVATRYENRAGVPALFSASLFEELMALENDSGAKDIIEEHDVLVLDSEGITVDIDTKSDYEKLNH</sequence>
<keyword evidence="3" id="KW-1185">Reference proteome</keyword>
<dbReference type="InterPro" id="IPR025877">
    <property type="entry name" value="MobA-like_NTP_Trfase"/>
</dbReference>
<organism evidence="2 3">
    <name type="scientific">Pricia mediterranea</name>
    <dbReference type="NCBI Taxonomy" id="3076079"/>
    <lineage>
        <taxon>Bacteria</taxon>
        <taxon>Pseudomonadati</taxon>
        <taxon>Bacteroidota</taxon>
        <taxon>Flavobacteriia</taxon>
        <taxon>Flavobacteriales</taxon>
        <taxon>Flavobacteriaceae</taxon>
        <taxon>Pricia</taxon>
    </lineage>
</organism>
<accession>A0ABU3LAK2</accession>
<dbReference type="Gene3D" id="3.90.550.10">
    <property type="entry name" value="Spore Coat Polysaccharide Biosynthesis Protein SpsA, Chain A"/>
    <property type="match status" value="1"/>
</dbReference>
<reference evidence="2 3" key="1">
    <citation type="submission" date="2023-09" db="EMBL/GenBank/DDBJ databases">
        <title>Novel taxa isolated from Blanes Bay.</title>
        <authorList>
            <person name="Rey-Velasco X."/>
            <person name="Lucena T."/>
        </authorList>
    </citation>
    <scope>NUCLEOTIDE SEQUENCE [LARGE SCALE GENOMIC DNA]</scope>
    <source>
        <strain evidence="2 3">S334</strain>
    </source>
</reference>
<name>A0ABU3LAK2_9FLAO</name>
<dbReference type="EMBL" id="JAVTTP010000001">
    <property type="protein sequence ID" value="MDT7830413.1"/>
    <property type="molecule type" value="Genomic_DNA"/>
</dbReference>
<dbReference type="PANTHER" id="PTHR43777:SF1">
    <property type="entry name" value="MOLYBDENUM COFACTOR CYTIDYLYLTRANSFERASE"/>
    <property type="match status" value="1"/>
</dbReference>
<dbReference type="PANTHER" id="PTHR43777">
    <property type="entry name" value="MOLYBDENUM COFACTOR CYTIDYLYLTRANSFERASE"/>
    <property type="match status" value="1"/>
</dbReference>
<dbReference type="SUPFAM" id="SSF53448">
    <property type="entry name" value="Nucleotide-diphospho-sugar transferases"/>
    <property type="match status" value="1"/>
</dbReference>
<evidence type="ECO:0000259" key="1">
    <source>
        <dbReference type="Pfam" id="PF12804"/>
    </source>
</evidence>
<dbReference type="InterPro" id="IPR029044">
    <property type="entry name" value="Nucleotide-diphossugar_trans"/>
</dbReference>
<dbReference type="Pfam" id="PF12804">
    <property type="entry name" value="NTP_transf_3"/>
    <property type="match status" value="1"/>
</dbReference>
<evidence type="ECO:0000313" key="2">
    <source>
        <dbReference type="EMBL" id="MDT7830413.1"/>
    </source>
</evidence>
<dbReference type="RefSeq" id="WP_314016662.1">
    <property type="nucleotide sequence ID" value="NZ_JAVTTP010000001.1"/>
</dbReference>
<dbReference type="CDD" id="cd04182">
    <property type="entry name" value="GT_2_like_f"/>
    <property type="match status" value="1"/>
</dbReference>
<protein>
    <submittedName>
        <fullName evidence="2">Nucleotidyltransferase family protein</fullName>
    </submittedName>
</protein>
<gene>
    <name evidence="2" type="ORF">RQM65_17215</name>
</gene>
<comment type="caution">
    <text evidence="2">The sequence shown here is derived from an EMBL/GenBank/DDBJ whole genome shotgun (WGS) entry which is preliminary data.</text>
</comment>